<evidence type="ECO:0000259" key="2">
    <source>
        <dbReference type="PROSITE" id="PS51194"/>
    </source>
</evidence>
<evidence type="ECO:0000313" key="3">
    <source>
        <dbReference type="EMBL" id="MCU6792464.1"/>
    </source>
</evidence>
<dbReference type="InterPro" id="IPR001650">
    <property type="entry name" value="Helicase_C-like"/>
</dbReference>
<keyword evidence="4" id="KW-1185">Reference proteome</keyword>
<organism evidence="3 4">
    <name type="scientific">Paenibacillus baimaensis</name>
    <dbReference type="NCBI Taxonomy" id="2982185"/>
    <lineage>
        <taxon>Bacteria</taxon>
        <taxon>Bacillati</taxon>
        <taxon>Bacillota</taxon>
        <taxon>Bacilli</taxon>
        <taxon>Bacillales</taxon>
        <taxon>Paenibacillaceae</taxon>
        <taxon>Paenibacillus</taxon>
    </lineage>
</organism>
<dbReference type="SMART" id="SM00490">
    <property type="entry name" value="HELICc"/>
    <property type="match status" value="1"/>
</dbReference>
<feature type="domain" description="Helicase C-terminal" evidence="2">
    <location>
        <begin position="885"/>
        <end position="1054"/>
    </location>
</feature>
<accession>A0ABT2UCU7</accession>
<comment type="caution">
    <text evidence="3">The sequence shown here is derived from an EMBL/GenBank/DDBJ whole genome shotgun (WGS) entry which is preliminary data.</text>
</comment>
<dbReference type="InterPro" id="IPR027417">
    <property type="entry name" value="P-loop_NTPase"/>
</dbReference>
<name>A0ABT2UCU7_9BACL</name>
<dbReference type="GO" id="GO:0004386">
    <property type="term" value="F:helicase activity"/>
    <property type="evidence" value="ECO:0007669"/>
    <property type="project" value="UniProtKB-KW"/>
</dbReference>
<dbReference type="EMBL" id="JAOQIO010000023">
    <property type="protein sequence ID" value="MCU6792464.1"/>
    <property type="molecule type" value="Genomic_DNA"/>
</dbReference>
<keyword evidence="3" id="KW-0378">Hydrolase</keyword>
<dbReference type="SUPFAM" id="SSF52540">
    <property type="entry name" value="P-loop containing nucleoside triphosphate hydrolases"/>
    <property type="match status" value="2"/>
</dbReference>
<keyword evidence="3" id="KW-0347">Helicase</keyword>
<keyword evidence="3" id="KW-0547">Nucleotide-binding</keyword>
<dbReference type="PROSITE" id="PS51194">
    <property type="entry name" value="HELICASE_CTER"/>
    <property type="match status" value="1"/>
</dbReference>
<reference evidence="3 4" key="1">
    <citation type="submission" date="2022-09" db="EMBL/GenBank/DDBJ databases">
        <authorList>
            <person name="Han X.L."/>
            <person name="Wang Q."/>
            <person name="Lu T."/>
        </authorList>
    </citation>
    <scope>NUCLEOTIDE SEQUENCE [LARGE SCALE GENOMIC DNA]</scope>
    <source>
        <strain evidence="3 4">WQ 127069</strain>
    </source>
</reference>
<protein>
    <submittedName>
        <fullName evidence="3">Helicase-related protein</fullName>
    </submittedName>
</protein>
<dbReference type="Pfam" id="PF00271">
    <property type="entry name" value="Helicase_C"/>
    <property type="match status" value="1"/>
</dbReference>
<feature type="compositionally biased region" description="Polar residues" evidence="1">
    <location>
        <begin position="57"/>
        <end position="74"/>
    </location>
</feature>
<evidence type="ECO:0000256" key="1">
    <source>
        <dbReference type="SAM" id="MobiDB-lite"/>
    </source>
</evidence>
<dbReference type="CDD" id="cd18785">
    <property type="entry name" value="SF2_C"/>
    <property type="match status" value="1"/>
</dbReference>
<proteinExistence type="predicted"/>
<gene>
    <name evidence="3" type="ORF">OB236_10020</name>
</gene>
<dbReference type="Gene3D" id="3.40.50.300">
    <property type="entry name" value="P-loop containing nucleotide triphosphate hydrolases"/>
    <property type="match status" value="1"/>
</dbReference>
<keyword evidence="3" id="KW-0067">ATP-binding</keyword>
<sequence length="1201" mass="137746">MENKTELLNVRAELIEDLKRELLGPGSEYSIPDKDHEIITDLPEIRYSTGVLFPQKNPISSDNNELPEKMNSSPEDLEDEEIIENETKDEIVEKKRYSGSVAEDTDVGTLDEDIGLSMQNMPSSMGFTFFVKGNVNRLRFTVSFGTYRNAILEDCMLPFHPENPDDYAIPYKVAEIVKYSKEIGVLTLKSRLKRKDVGQITKDEEMDDPYLIDCLYRLSNQFEKGFVREPHQLQVNVALSDKDVYEKPGIDDKEIKMVILRKKHIGGIQSITALLVNTHQGGYNGRNSIMQPVIEISTVENPDIHFEVYSNREHANNNDSEEKSLELLYRDKKIYATGHGVSVNWNVDDTGHGSITTEYMPTYEVPQMDFDISRKKVDNKAFSMKFLSDLDNTDKKDKIISMRTLVDAYASWISDIQEESKRIDDRYKDTARGHILDCLDSCNRMYYGLDLLEKNEEAYVSFQLANRAMFMQRIHARIQKNDYYPDDSELQNTMASLNYYDCDDKEHQWRPFQLAFLLLSLRSIVEPECKERDLVDLIWFPTGGGKTEAYLGLTAVTIFYRRLTDLEKSGGTTVIMRYTLRLLAAQQFLRAGTLICACESIRKDCEKRREYPSYKLGKERITIGLWIGGTHTPNKNEDARKHLKSLLAVNKNDLREMKDRHNKFQILKCPWCGTKLVKDVDSTTGKLIGEWGYLMQNEKRFRMFCCQEGCEFETALPIQVVDEELYNNPPTLLFGTVDKFAMLPWKNDAGSFFATSSLNRTPELIIQDELHLISGPLGTIIGLYETAIDALCSSKGLKPKIIASTATIRRAKDQVSSLYNREVKQFPSPGIDANDSFFAYEADKIEKPGRMYVGIMPSGKTKAMMEVRTIAALLQRVHMMNLPYEIKDKFWTLAVYFNSLRDLSKCMTLVDDDVKDFIRRTAQRFGRSNSARPIGSADELTSRISTSQLNETLEKLEQLEYSKSNQEEKKYPINVLLATNMISVGVDVARLNVMLLVGQPKLTSEYIQASSRIGRTYPGVAFTLYDGSKSRDRSHYEQFKAYHESFYKYVEPTGVTPFSKPARDRALHAIIVSLMRHKYGISRDTDAAMFVQGMDGIKDIESYILSRIKEINDRLDFDFTDKTNEILKEMSEFWSDWKLKVEITEGKNFYYGDRYIASEPPSDSKRLMKAFGQESSDAAKETLTSMRNVDRSVRAGLIIWE</sequence>
<feature type="region of interest" description="Disordered" evidence="1">
    <location>
        <begin position="56"/>
        <end position="78"/>
    </location>
</feature>
<dbReference type="Proteomes" id="UP001652445">
    <property type="component" value="Unassembled WGS sequence"/>
</dbReference>
<evidence type="ECO:0000313" key="4">
    <source>
        <dbReference type="Proteomes" id="UP001652445"/>
    </source>
</evidence>
<dbReference type="RefSeq" id="WP_262683852.1">
    <property type="nucleotide sequence ID" value="NZ_JAOQIO010000023.1"/>
</dbReference>